<dbReference type="InterPro" id="IPR030393">
    <property type="entry name" value="G_ENGB_dom"/>
</dbReference>
<dbReference type="InterPro" id="IPR027417">
    <property type="entry name" value="P-loop_NTPase"/>
</dbReference>
<evidence type="ECO:0000256" key="2">
    <source>
        <dbReference type="ARBA" id="ARBA00009638"/>
    </source>
</evidence>
<evidence type="ECO:0000256" key="7">
    <source>
        <dbReference type="ARBA" id="ARBA00023134"/>
    </source>
</evidence>
<keyword evidence="6" id="KW-0460">Magnesium</keyword>
<dbReference type="OrthoDB" id="391988at2759"/>
<reference evidence="9" key="1">
    <citation type="submission" date="2022-01" db="EMBL/GenBank/DDBJ databases">
        <authorList>
            <person name="Braso-Vives M."/>
        </authorList>
    </citation>
    <scope>NUCLEOTIDE SEQUENCE</scope>
</reference>
<dbReference type="CDD" id="cd01876">
    <property type="entry name" value="YihA_EngB"/>
    <property type="match status" value="1"/>
</dbReference>
<dbReference type="SUPFAM" id="SSF52540">
    <property type="entry name" value="P-loop containing nucleoside triphosphate hydrolases"/>
    <property type="match status" value="1"/>
</dbReference>
<dbReference type="Pfam" id="PF01926">
    <property type="entry name" value="MMR_HSR1"/>
    <property type="match status" value="1"/>
</dbReference>
<evidence type="ECO:0000313" key="9">
    <source>
        <dbReference type="EMBL" id="CAH1268193.1"/>
    </source>
</evidence>
<gene>
    <name evidence="9" type="primary">GTPBP8</name>
    <name evidence="9" type="ORF">BLAG_LOCUS21218</name>
</gene>
<evidence type="ECO:0000259" key="8">
    <source>
        <dbReference type="PROSITE" id="PS51706"/>
    </source>
</evidence>
<keyword evidence="10" id="KW-1185">Reference proteome</keyword>
<dbReference type="Gene3D" id="3.40.50.300">
    <property type="entry name" value="P-loop containing nucleotide triphosphate hydrolases"/>
    <property type="match status" value="1"/>
</dbReference>
<comment type="similarity">
    <text evidence="2">Belongs to the TRAFAC class TrmE-Era-EngA-EngB-Septin-like GTPase superfamily. EngB GTPase family.</text>
</comment>
<name>A0A8K0A3I6_BRALA</name>
<keyword evidence="7" id="KW-0342">GTP-binding</keyword>
<dbReference type="GO" id="GO:0046872">
    <property type="term" value="F:metal ion binding"/>
    <property type="evidence" value="ECO:0007669"/>
    <property type="project" value="UniProtKB-KW"/>
</dbReference>
<accession>A0A8K0A3I6</accession>
<dbReference type="InterPro" id="IPR006073">
    <property type="entry name" value="GTP-bd"/>
</dbReference>
<sequence length="365" mass="41456">MSHFSSFTRRGVIQLRWLGSRLNCLFTKYRDIPTPGIMAQTNLIKPKKGQTTQQEKQLHIGKSHRSVLYRKCSSKRCQTGHKLHPTSYFPRLQTFETSSSFLSCSRRFSNTAAVLAKPPTAKKNSFSLNPIDDLQPLIQVPILPQIERVVDPTEEEVQRATQLFKPAARRHKIEFVLSAPNPDYAPENNTPEIAIMGRSNVGKSTLLQCLFREVPDLEVKTSKTPGHTKMANFFRVGRAMTLVDMPGYGYRQPADFVHIVEDYLIQRKNLVLTVLLIDGKLGITRKDWRRISMLEGASLRYALVMTKIDKVSRHVLLRNVLAVRQVIKERTKACLPQVFLVSGVTGDGVPLLQYFFAHVTDSLKK</sequence>
<dbReference type="GO" id="GO:0005739">
    <property type="term" value="C:mitochondrion"/>
    <property type="evidence" value="ECO:0007669"/>
    <property type="project" value="TreeGrafter"/>
</dbReference>
<comment type="cofactor">
    <cofactor evidence="1">
        <name>Mg(2+)</name>
        <dbReference type="ChEBI" id="CHEBI:18420"/>
    </cofactor>
</comment>
<feature type="domain" description="EngB-type G" evidence="8">
    <location>
        <begin position="189"/>
        <end position="362"/>
    </location>
</feature>
<dbReference type="AlphaFoldDB" id="A0A8K0A3I6"/>
<keyword evidence="4" id="KW-0479">Metal-binding</keyword>
<dbReference type="Proteomes" id="UP000838412">
    <property type="component" value="Chromosome 6"/>
</dbReference>
<dbReference type="EMBL" id="OV696691">
    <property type="protein sequence ID" value="CAH1268193.1"/>
    <property type="molecule type" value="Genomic_DNA"/>
</dbReference>
<proteinExistence type="inferred from homology"/>
<evidence type="ECO:0000313" key="10">
    <source>
        <dbReference type="Proteomes" id="UP000838412"/>
    </source>
</evidence>
<dbReference type="FunFam" id="3.40.50.300:FF:000857">
    <property type="entry name" value="GTP-binding protein 8 isoform X1"/>
    <property type="match status" value="1"/>
</dbReference>
<keyword evidence="5" id="KW-0547">Nucleotide-binding</keyword>
<organism evidence="9 10">
    <name type="scientific">Branchiostoma lanceolatum</name>
    <name type="common">Common lancelet</name>
    <name type="synonym">Amphioxus lanceolatum</name>
    <dbReference type="NCBI Taxonomy" id="7740"/>
    <lineage>
        <taxon>Eukaryota</taxon>
        <taxon>Metazoa</taxon>
        <taxon>Chordata</taxon>
        <taxon>Cephalochordata</taxon>
        <taxon>Leptocardii</taxon>
        <taxon>Amphioxiformes</taxon>
        <taxon>Branchiostomatidae</taxon>
        <taxon>Branchiostoma</taxon>
    </lineage>
</organism>
<evidence type="ECO:0000256" key="1">
    <source>
        <dbReference type="ARBA" id="ARBA00001946"/>
    </source>
</evidence>
<evidence type="ECO:0000256" key="5">
    <source>
        <dbReference type="ARBA" id="ARBA00022741"/>
    </source>
</evidence>
<evidence type="ECO:0000256" key="6">
    <source>
        <dbReference type="ARBA" id="ARBA00022842"/>
    </source>
</evidence>
<dbReference type="GO" id="GO:0005525">
    <property type="term" value="F:GTP binding"/>
    <property type="evidence" value="ECO:0007669"/>
    <property type="project" value="UniProtKB-KW"/>
</dbReference>
<evidence type="ECO:0000256" key="3">
    <source>
        <dbReference type="ARBA" id="ARBA00015370"/>
    </source>
</evidence>
<dbReference type="InterPro" id="IPR052279">
    <property type="entry name" value="EngB_GTPase"/>
</dbReference>
<dbReference type="PANTHER" id="PTHR46498:SF1">
    <property type="entry name" value="GTP-BINDING PROTEIN 8"/>
    <property type="match status" value="1"/>
</dbReference>
<dbReference type="InterPro" id="IPR019987">
    <property type="entry name" value="GTP-bd_ribosome_bio_YsxC"/>
</dbReference>
<dbReference type="NCBIfam" id="TIGR03598">
    <property type="entry name" value="GTPase_YsxC"/>
    <property type="match status" value="1"/>
</dbReference>
<evidence type="ECO:0000256" key="4">
    <source>
        <dbReference type="ARBA" id="ARBA00022723"/>
    </source>
</evidence>
<dbReference type="PROSITE" id="PS51706">
    <property type="entry name" value="G_ENGB"/>
    <property type="match status" value="1"/>
</dbReference>
<protein>
    <recommendedName>
        <fullName evidence="3">GTP-binding protein 8</fullName>
    </recommendedName>
</protein>
<dbReference type="PANTHER" id="PTHR46498">
    <property type="entry name" value="GTP-BINDING PROTEIN 8"/>
    <property type="match status" value="1"/>
</dbReference>